<protein>
    <recommendedName>
        <fullName evidence="4">Carboxypeptidase regulatory-like domain-containing protein</fullName>
    </recommendedName>
</protein>
<dbReference type="Proteomes" id="UP000184406">
    <property type="component" value="Unassembled WGS sequence"/>
</dbReference>
<keyword evidence="1" id="KW-0472">Membrane</keyword>
<feature type="transmembrane region" description="Helical" evidence="1">
    <location>
        <begin position="21"/>
        <end position="39"/>
    </location>
</feature>
<proteinExistence type="predicted"/>
<dbReference type="InterPro" id="IPR008969">
    <property type="entry name" value="CarboxyPept-like_regulatory"/>
</dbReference>
<evidence type="ECO:0000313" key="2">
    <source>
        <dbReference type="EMBL" id="SHE47676.1"/>
    </source>
</evidence>
<dbReference type="RefSeq" id="WP_072860031.1">
    <property type="nucleotide sequence ID" value="NZ_FQUX01000001.1"/>
</dbReference>
<name>A0A1M4TTE1_9FLAO</name>
<keyword evidence="1" id="KW-0812">Transmembrane</keyword>
<evidence type="ECO:0000313" key="3">
    <source>
        <dbReference type="Proteomes" id="UP000184406"/>
    </source>
</evidence>
<dbReference type="EMBL" id="FQUX01000001">
    <property type="protein sequence ID" value="SHE47676.1"/>
    <property type="molecule type" value="Genomic_DNA"/>
</dbReference>
<reference evidence="3" key="1">
    <citation type="submission" date="2016-11" db="EMBL/GenBank/DDBJ databases">
        <authorList>
            <person name="Varghese N."/>
            <person name="Submissions S."/>
        </authorList>
    </citation>
    <scope>NUCLEOTIDE SEQUENCE [LARGE SCALE GENOMIC DNA]</scope>
    <source>
        <strain evidence="3">DSM 17539</strain>
    </source>
</reference>
<organism evidence="2 3">
    <name type="scientific">Arenibacter palladensis</name>
    <dbReference type="NCBI Taxonomy" id="237373"/>
    <lineage>
        <taxon>Bacteria</taxon>
        <taxon>Pseudomonadati</taxon>
        <taxon>Bacteroidota</taxon>
        <taxon>Flavobacteriia</taxon>
        <taxon>Flavobacteriales</taxon>
        <taxon>Flavobacteriaceae</taxon>
        <taxon>Arenibacter</taxon>
    </lineage>
</organism>
<evidence type="ECO:0000256" key="1">
    <source>
        <dbReference type="SAM" id="Phobius"/>
    </source>
</evidence>
<sequence>MKTTRAFGTFVITKIVDRVKAVFILQLILAIVLSSTALGCIKSETDFPVDLTGKIKGTVKDELGNPYPKTKVFFANGSDTVEMVTDMEGNFSGETDNLGHYSASIIPPLSTKLVTEIPIAVQLRYHQVANVDFVVKPEKVPAHLNFGSVQLLEEIVDKEGNTPTDPNEPLFAANIFDDPIGLLTPIMAPDNHQIILSEFQTAKGNLVVHCNGNSSMVKVNLEGMIPNGTYTFWLAYLNKTRSVSEQIDFMNDFVNFNNPPIGPDTGTGNIVIADANGILKATLEHGSCILTDEVALVIPVLYHINGKTFGGGHVPDPEEMVHMLVYFQ</sequence>
<dbReference type="SUPFAM" id="SSF49464">
    <property type="entry name" value="Carboxypeptidase regulatory domain-like"/>
    <property type="match status" value="1"/>
</dbReference>
<keyword evidence="3" id="KW-1185">Reference proteome</keyword>
<gene>
    <name evidence="2" type="ORF">SAMN03080594_101369</name>
</gene>
<dbReference type="AlphaFoldDB" id="A0A1M4TTE1"/>
<evidence type="ECO:0008006" key="4">
    <source>
        <dbReference type="Google" id="ProtNLM"/>
    </source>
</evidence>
<dbReference type="OrthoDB" id="1421043at2"/>
<keyword evidence="1" id="KW-1133">Transmembrane helix</keyword>
<accession>A0A1M4TTE1</accession>